<protein>
    <submittedName>
        <fullName evidence="6">FAD linked oxidases, C-terminal domain</fullName>
    </submittedName>
</protein>
<proteinExistence type="inferred from homology"/>
<gene>
    <name evidence="5" type="ORF">ARD30_09110</name>
    <name evidence="6" type="ORF">SAMN05660750_04514</name>
</gene>
<dbReference type="Gene3D" id="1.10.45.10">
    <property type="entry name" value="Vanillyl-alcohol Oxidase, Chain A, domain 4"/>
    <property type="match status" value="1"/>
</dbReference>
<name>A0A0Q3IAN1_9HYPH</name>
<dbReference type="InterPro" id="IPR016171">
    <property type="entry name" value="Vanillyl_alc_oxidase_C-sub2"/>
</dbReference>
<dbReference type="EMBL" id="LMAR01000011">
    <property type="protein sequence ID" value="KQK31885.1"/>
    <property type="molecule type" value="Genomic_DNA"/>
</dbReference>
<dbReference type="GO" id="GO:0050660">
    <property type="term" value="F:flavin adenine dinucleotide binding"/>
    <property type="evidence" value="ECO:0007669"/>
    <property type="project" value="InterPro"/>
</dbReference>
<keyword evidence="3" id="KW-0274">FAD</keyword>
<dbReference type="Pfam" id="PF02913">
    <property type="entry name" value="FAD-oxidase_C"/>
    <property type="match status" value="1"/>
</dbReference>
<dbReference type="SUPFAM" id="SSF55103">
    <property type="entry name" value="FAD-linked oxidases, C-terminal domain"/>
    <property type="match status" value="1"/>
</dbReference>
<sequence>MRLKDRVALVTGAASSLSPAVAERFPGIRSFAFGHLGDGDIHDNPIQAEDKPAEAWHGRLPEVNRIVHAIVSAPGGSITAERGVGRLRITELQHGKSPVELEMMARLKRCFASLNLMNPRKALGRDLLDNLPDTP</sequence>
<dbReference type="PANTHER" id="PTHR43716">
    <property type="entry name" value="D-2-HYDROXYGLUTARATE DEHYDROGENASE, MITOCHONDRIAL"/>
    <property type="match status" value="1"/>
</dbReference>
<dbReference type="InterPro" id="IPR004113">
    <property type="entry name" value="FAD-bd_oxidored_4_C"/>
</dbReference>
<dbReference type="Proteomes" id="UP000190130">
    <property type="component" value="Unassembled WGS sequence"/>
</dbReference>
<dbReference type="Proteomes" id="UP000051562">
    <property type="component" value="Unassembled WGS sequence"/>
</dbReference>
<dbReference type="InterPro" id="IPR051264">
    <property type="entry name" value="FAD-oxidored/transferase_4"/>
</dbReference>
<reference evidence="6 8" key="2">
    <citation type="submission" date="2017-02" db="EMBL/GenBank/DDBJ databases">
        <authorList>
            <person name="Peterson S.W."/>
        </authorList>
    </citation>
    <scope>NUCLEOTIDE SEQUENCE [LARGE SCALE GENOMIC DNA]</scope>
    <source>
        <strain evidence="6 8">DSM 9653</strain>
    </source>
</reference>
<dbReference type="Gene3D" id="3.30.70.2740">
    <property type="match status" value="1"/>
</dbReference>
<evidence type="ECO:0000313" key="7">
    <source>
        <dbReference type="Proteomes" id="UP000051562"/>
    </source>
</evidence>
<evidence type="ECO:0000256" key="2">
    <source>
        <dbReference type="ARBA" id="ARBA00022630"/>
    </source>
</evidence>
<dbReference type="InterPro" id="IPR016164">
    <property type="entry name" value="FAD-linked_Oxase-like_C"/>
</dbReference>
<feature type="domain" description="FAD-binding oxidoreductase/transferase type 4 C-terminal" evidence="4">
    <location>
        <begin position="28"/>
        <end position="121"/>
    </location>
</feature>
<evidence type="ECO:0000313" key="5">
    <source>
        <dbReference type="EMBL" id="KQK31885.1"/>
    </source>
</evidence>
<evidence type="ECO:0000256" key="3">
    <source>
        <dbReference type="ARBA" id="ARBA00022827"/>
    </source>
</evidence>
<accession>A0A0Q3IAN1</accession>
<keyword evidence="2" id="KW-0285">Flavoprotein</keyword>
<dbReference type="EMBL" id="FUYX01000017">
    <property type="protein sequence ID" value="SKC12956.1"/>
    <property type="molecule type" value="Genomic_DNA"/>
</dbReference>
<reference evidence="5 7" key="1">
    <citation type="submission" date="2015-10" db="EMBL/GenBank/DDBJ databases">
        <title>Draft genome of Bosea thiooxidans.</title>
        <authorList>
            <person name="Wang X."/>
        </authorList>
    </citation>
    <scope>NUCLEOTIDE SEQUENCE [LARGE SCALE GENOMIC DNA]</scope>
    <source>
        <strain evidence="5 7">CGMCC 9174</strain>
    </source>
</reference>
<evidence type="ECO:0000313" key="8">
    <source>
        <dbReference type="Proteomes" id="UP000190130"/>
    </source>
</evidence>
<dbReference type="AlphaFoldDB" id="A0A0Q3IAN1"/>
<comment type="similarity">
    <text evidence="1">Belongs to the FAD-binding oxidoreductase/transferase type 4 family.</text>
</comment>
<evidence type="ECO:0000256" key="1">
    <source>
        <dbReference type="ARBA" id="ARBA00008000"/>
    </source>
</evidence>
<organism evidence="5 7">
    <name type="scientific">Bosea thiooxidans</name>
    <dbReference type="NCBI Taxonomy" id="53254"/>
    <lineage>
        <taxon>Bacteria</taxon>
        <taxon>Pseudomonadati</taxon>
        <taxon>Pseudomonadota</taxon>
        <taxon>Alphaproteobacteria</taxon>
        <taxon>Hyphomicrobiales</taxon>
        <taxon>Boseaceae</taxon>
        <taxon>Bosea</taxon>
    </lineage>
</organism>
<dbReference type="PANTHER" id="PTHR43716:SF2">
    <property type="entry name" value="BLL6224 PROTEIN"/>
    <property type="match status" value="1"/>
</dbReference>
<keyword evidence="7" id="KW-1185">Reference proteome</keyword>
<evidence type="ECO:0000313" key="6">
    <source>
        <dbReference type="EMBL" id="SKC12956.1"/>
    </source>
</evidence>
<evidence type="ECO:0000259" key="4">
    <source>
        <dbReference type="Pfam" id="PF02913"/>
    </source>
</evidence>
<dbReference type="GO" id="GO:0003824">
    <property type="term" value="F:catalytic activity"/>
    <property type="evidence" value="ECO:0007669"/>
    <property type="project" value="InterPro"/>
</dbReference>
<dbReference type="GO" id="GO:0022904">
    <property type="term" value="P:respiratory electron transport chain"/>
    <property type="evidence" value="ECO:0007669"/>
    <property type="project" value="TreeGrafter"/>
</dbReference>
<dbReference type="RefSeq" id="WP_055726848.1">
    <property type="nucleotide sequence ID" value="NZ_FUYX01000017.1"/>
</dbReference>
<dbReference type="STRING" id="53254.SAMN05660750_04514"/>